<dbReference type="Proteomes" id="UP000315289">
    <property type="component" value="Unassembled WGS sequence"/>
</dbReference>
<evidence type="ECO:0000313" key="1">
    <source>
        <dbReference type="EMBL" id="TVP39875.1"/>
    </source>
</evidence>
<accession>A0A557STG2</accession>
<name>A0A557STG2_9ARCH</name>
<dbReference type="EMBL" id="VOAH01000011">
    <property type="protein sequence ID" value="TVP39875.1"/>
    <property type="molecule type" value="Genomic_DNA"/>
</dbReference>
<gene>
    <name evidence="1" type="ORF">NARC_110087</name>
</gene>
<keyword evidence="2" id="KW-1185">Reference proteome</keyword>
<reference evidence="1 2" key="1">
    <citation type="journal article" date="2019" name="Front. Microbiol.">
        <title>Ammonia Oxidation by the Arctic Terrestrial Thaumarchaeote Candidatus Nitrosocosmicus arcticus Is Stimulated by Increasing Temperatures.</title>
        <authorList>
            <person name="Alves R.J.E."/>
            <person name="Kerou M."/>
            <person name="Zappe A."/>
            <person name="Bittner R."/>
            <person name="Abby S.S."/>
            <person name="Schmidt H.A."/>
            <person name="Pfeifer K."/>
            <person name="Schleper C."/>
        </authorList>
    </citation>
    <scope>NUCLEOTIDE SEQUENCE [LARGE SCALE GENOMIC DNA]</scope>
    <source>
        <strain evidence="1 2">Kfb</strain>
    </source>
</reference>
<sequence length="42" mass="4490">MASCISVREYKRAIALIDFYVPGLPGLGGGGNFSNLWLGFAK</sequence>
<comment type="caution">
    <text evidence="1">The sequence shown here is derived from an EMBL/GenBank/DDBJ whole genome shotgun (WGS) entry which is preliminary data.</text>
</comment>
<organism evidence="1 2">
    <name type="scientific">Candidatus Nitrosocosmicus arcticus</name>
    <dbReference type="NCBI Taxonomy" id="2035267"/>
    <lineage>
        <taxon>Archaea</taxon>
        <taxon>Nitrososphaerota</taxon>
        <taxon>Nitrososphaeria</taxon>
        <taxon>Nitrososphaerales</taxon>
        <taxon>Nitrososphaeraceae</taxon>
        <taxon>Candidatus Nitrosocosmicus</taxon>
    </lineage>
</organism>
<dbReference type="AlphaFoldDB" id="A0A557STG2"/>
<proteinExistence type="predicted"/>
<protein>
    <submittedName>
        <fullName evidence="1">Uncharacterized protein</fullName>
    </submittedName>
</protein>
<evidence type="ECO:0000313" key="2">
    <source>
        <dbReference type="Proteomes" id="UP000315289"/>
    </source>
</evidence>